<dbReference type="AlphaFoldDB" id="A0A1G6WS06"/>
<proteinExistence type="predicted"/>
<dbReference type="EMBL" id="FMZZ01000015">
    <property type="protein sequence ID" value="SDD68453.1"/>
    <property type="molecule type" value="Genomic_DNA"/>
</dbReference>
<evidence type="ECO:0000313" key="1">
    <source>
        <dbReference type="EMBL" id="SDD68453.1"/>
    </source>
</evidence>
<name>A0A1G6WS06_9PSEU</name>
<dbReference type="Proteomes" id="UP000199501">
    <property type="component" value="Unassembled WGS sequence"/>
</dbReference>
<sequence>MSVTRIPNPVGTRLLCPNGCGLLTVEAELHGQVVRVHCGTFSPSCPTTAAAAVPAQRRAA</sequence>
<dbReference type="OrthoDB" id="9995439at2"/>
<dbReference type="RefSeq" id="WP_139190988.1">
    <property type="nucleotide sequence ID" value="NZ_FMZZ01000015.1"/>
</dbReference>
<organism evidence="1 2">
    <name type="scientific">Actinokineospora iranica</name>
    <dbReference type="NCBI Taxonomy" id="1271860"/>
    <lineage>
        <taxon>Bacteria</taxon>
        <taxon>Bacillati</taxon>
        <taxon>Actinomycetota</taxon>
        <taxon>Actinomycetes</taxon>
        <taxon>Pseudonocardiales</taxon>
        <taxon>Pseudonocardiaceae</taxon>
        <taxon>Actinokineospora</taxon>
    </lineage>
</organism>
<protein>
    <submittedName>
        <fullName evidence="1">Uncharacterized protein</fullName>
    </submittedName>
</protein>
<reference evidence="2" key="1">
    <citation type="submission" date="2016-10" db="EMBL/GenBank/DDBJ databases">
        <authorList>
            <person name="Varghese N."/>
            <person name="Submissions S."/>
        </authorList>
    </citation>
    <scope>NUCLEOTIDE SEQUENCE [LARGE SCALE GENOMIC DNA]</scope>
    <source>
        <strain evidence="2">IBRC-M 10403</strain>
    </source>
</reference>
<evidence type="ECO:0000313" key="2">
    <source>
        <dbReference type="Proteomes" id="UP000199501"/>
    </source>
</evidence>
<accession>A0A1G6WS06</accession>
<gene>
    <name evidence="1" type="ORF">SAMN05216174_115138</name>
</gene>
<dbReference type="STRING" id="1271860.SAMN05216174_115138"/>
<keyword evidence="2" id="KW-1185">Reference proteome</keyword>